<protein>
    <submittedName>
        <fullName evidence="1">Uncharacterized protein</fullName>
    </submittedName>
</protein>
<name>A0A6P1W1D9_9BACT</name>
<reference evidence="1 2" key="1">
    <citation type="submission" date="2019-11" db="EMBL/GenBank/DDBJ databases">
        <title>Spirosoma endbachense sp. nov., isolated from a natural salt meadow.</title>
        <authorList>
            <person name="Rojas J."/>
            <person name="Ambika Manirajan B."/>
            <person name="Ratering S."/>
            <person name="Suarez C."/>
            <person name="Geissler-Plaum R."/>
            <person name="Schnell S."/>
        </authorList>
    </citation>
    <scope>NUCLEOTIDE SEQUENCE [LARGE SCALE GENOMIC DNA]</scope>
    <source>
        <strain evidence="1 2">I-24</strain>
    </source>
</reference>
<dbReference type="Proteomes" id="UP000464577">
    <property type="component" value="Chromosome"/>
</dbReference>
<evidence type="ECO:0000313" key="2">
    <source>
        <dbReference type="Proteomes" id="UP000464577"/>
    </source>
</evidence>
<proteinExistence type="predicted"/>
<organism evidence="1 2">
    <name type="scientific">Spirosoma endbachense</name>
    <dbReference type="NCBI Taxonomy" id="2666025"/>
    <lineage>
        <taxon>Bacteria</taxon>
        <taxon>Pseudomonadati</taxon>
        <taxon>Bacteroidota</taxon>
        <taxon>Cytophagia</taxon>
        <taxon>Cytophagales</taxon>
        <taxon>Cytophagaceae</taxon>
        <taxon>Spirosoma</taxon>
    </lineage>
</organism>
<gene>
    <name evidence="1" type="ORF">GJR95_31430</name>
</gene>
<accession>A0A6P1W1D9</accession>
<dbReference type="AlphaFoldDB" id="A0A6P1W1D9"/>
<dbReference type="EMBL" id="CP045997">
    <property type="protein sequence ID" value="QHV99251.1"/>
    <property type="molecule type" value="Genomic_DNA"/>
</dbReference>
<dbReference type="KEGG" id="senf:GJR95_31430"/>
<evidence type="ECO:0000313" key="1">
    <source>
        <dbReference type="EMBL" id="QHV99251.1"/>
    </source>
</evidence>
<keyword evidence="2" id="KW-1185">Reference proteome</keyword>
<dbReference type="RefSeq" id="WP_162389654.1">
    <property type="nucleotide sequence ID" value="NZ_CP045997.1"/>
</dbReference>
<sequence>MKNIIATIPKGRFKTWEVAERVLRRCDGETDWDEVDRVGTNQGKEWLWFVRLVRLPKAPLGESVCFMIYDGRVRGYFHIISSDSAQVWINKGYLLEDKPSGFVIVLANWVSLPYSKQIEMTGFQGWRYTALRP</sequence>